<dbReference type="InterPro" id="IPR013087">
    <property type="entry name" value="Znf_C2H2_type"/>
</dbReference>
<accession>A0A9W8PRU7</accession>
<keyword evidence="11" id="KW-1185">Reference proteome</keyword>
<dbReference type="SMART" id="SM00355">
    <property type="entry name" value="ZnF_C2H2"/>
    <property type="match status" value="8"/>
</dbReference>
<evidence type="ECO:0000256" key="6">
    <source>
        <dbReference type="ARBA" id="ARBA00023242"/>
    </source>
</evidence>
<feature type="domain" description="C2H2-type" evidence="9">
    <location>
        <begin position="390"/>
        <end position="418"/>
    </location>
</feature>
<keyword evidence="5" id="KW-0862">Zinc</keyword>
<dbReference type="Proteomes" id="UP001152130">
    <property type="component" value="Unassembled WGS sequence"/>
</dbReference>
<dbReference type="InterPro" id="IPR050888">
    <property type="entry name" value="ZnF_C2H2-type_TF"/>
</dbReference>
<keyword evidence="2" id="KW-0479">Metal-binding</keyword>
<feature type="domain" description="C2H2-type" evidence="9">
    <location>
        <begin position="204"/>
        <end position="232"/>
    </location>
</feature>
<gene>
    <name evidence="10" type="ORF">NW766_004546</name>
</gene>
<dbReference type="SUPFAM" id="SSF57667">
    <property type="entry name" value="beta-beta-alpha zinc fingers"/>
    <property type="match status" value="2"/>
</dbReference>
<organism evidence="10 11">
    <name type="scientific">Fusarium irregulare</name>
    <dbReference type="NCBI Taxonomy" id="2494466"/>
    <lineage>
        <taxon>Eukaryota</taxon>
        <taxon>Fungi</taxon>
        <taxon>Dikarya</taxon>
        <taxon>Ascomycota</taxon>
        <taxon>Pezizomycotina</taxon>
        <taxon>Sordariomycetes</taxon>
        <taxon>Hypocreomycetidae</taxon>
        <taxon>Hypocreales</taxon>
        <taxon>Nectriaceae</taxon>
        <taxon>Fusarium</taxon>
        <taxon>Fusarium incarnatum-equiseti species complex</taxon>
    </lineage>
</organism>
<dbReference type="PROSITE" id="PS00028">
    <property type="entry name" value="ZINC_FINGER_C2H2_1"/>
    <property type="match status" value="4"/>
</dbReference>
<feature type="region of interest" description="Disordered" evidence="8">
    <location>
        <begin position="335"/>
        <end position="389"/>
    </location>
</feature>
<keyword evidence="6" id="KW-0539">Nucleus</keyword>
<keyword evidence="3" id="KW-0677">Repeat</keyword>
<dbReference type="GO" id="GO:0005634">
    <property type="term" value="C:nucleus"/>
    <property type="evidence" value="ECO:0007669"/>
    <property type="project" value="UniProtKB-SubCell"/>
</dbReference>
<protein>
    <recommendedName>
        <fullName evidence="9">C2H2-type domain-containing protein</fullName>
    </recommendedName>
</protein>
<evidence type="ECO:0000256" key="8">
    <source>
        <dbReference type="SAM" id="MobiDB-lite"/>
    </source>
</evidence>
<proteinExistence type="predicted"/>
<evidence type="ECO:0000313" key="11">
    <source>
        <dbReference type="Proteomes" id="UP001152130"/>
    </source>
</evidence>
<keyword evidence="4 7" id="KW-0863">Zinc-finger</keyword>
<evidence type="ECO:0000256" key="2">
    <source>
        <dbReference type="ARBA" id="ARBA00022723"/>
    </source>
</evidence>
<comment type="subcellular location">
    <subcellularLocation>
        <location evidence="1">Nucleus</location>
    </subcellularLocation>
</comment>
<dbReference type="PANTHER" id="PTHR24406">
    <property type="entry name" value="TRANSCRIPTIONAL REPRESSOR CTCFL-RELATED"/>
    <property type="match status" value="1"/>
</dbReference>
<feature type="domain" description="C2H2-type" evidence="9">
    <location>
        <begin position="322"/>
        <end position="350"/>
    </location>
</feature>
<feature type="region of interest" description="Disordered" evidence="8">
    <location>
        <begin position="403"/>
        <end position="429"/>
    </location>
</feature>
<feature type="compositionally biased region" description="Basic and acidic residues" evidence="8">
    <location>
        <begin position="75"/>
        <end position="114"/>
    </location>
</feature>
<evidence type="ECO:0000256" key="3">
    <source>
        <dbReference type="ARBA" id="ARBA00022737"/>
    </source>
</evidence>
<dbReference type="OrthoDB" id="6105938at2759"/>
<feature type="region of interest" description="Disordered" evidence="8">
    <location>
        <begin position="72"/>
        <end position="114"/>
    </location>
</feature>
<evidence type="ECO:0000256" key="5">
    <source>
        <dbReference type="ARBA" id="ARBA00022833"/>
    </source>
</evidence>
<evidence type="ECO:0000256" key="1">
    <source>
        <dbReference type="ARBA" id="ARBA00004123"/>
    </source>
</evidence>
<dbReference type="AlphaFoldDB" id="A0A9W8PRU7"/>
<evidence type="ECO:0000256" key="4">
    <source>
        <dbReference type="ARBA" id="ARBA00022771"/>
    </source>
</evidence>
<dbReference type="InterPro" id="IPR036236">
    <property type="entry name" value="Znf_C2H2_sf"/>
</dbReference>
<feature type="compositionally biased region" description="Basic and acidic residues" evidence="8">
    <location>
        <begin position="335"/>
        <end position="349"/>
    </location>
</feature>
<feature type="compositionally biased region" description="Basic and acidic residues" evidence="8">
    <location>
        <begin position="371"/>
        <end position="389"/>
    </location>
</feature>
<evidence type="ECO:0000256" key="7">
    <source>
        <dbReference type="PROSITE-ProRule" id="PRU00042"/>
    </source>
</evidence>
<reference evidence="10" key="1">
    <citation type="submission" date="2022-10" db="EMBL/GenBank/DDBJ databases">
        <title>Fusarium specimens isolated from Avocado Roots.</title>
        <authorList>
            <person name="Stajich J."/>
            <person name="Roper C."/>
            <person name="Heimlech-Rivalta G."/>
        </authorList>
    </citation>
    <scope>NUCLEOTIDE SEQUENCE</scope>
    <source>
        <strain evidence="10">CF00143</strain>
    </source>
</reference>
<sequence length="657" mass="74764">MEHPGAVYCLPCETPFVSQRQLDLHNKATHAPFKKGKNKVSKTELMKPFARGGNNLDLLNQEILSHVGKQFFENPKAKKQTENKQDENAPRDNKNNRKERKLIESTKSGVEQRGKAPDAYGFNYPVCDKSFSLESALGQHRTMKHAYTENVTEEAKVATEVPTQPQVASTLPDMKKGKENGPAAKFKAVATQRGAGEAAGEKALYCEPCNRSFGSKFALNAHTRTKHGPQNDGKRTTKPSYHCDLCENKPRRGYYNQHGLEKHQHQKHDVPMPHRVFRQKEVLSAETTSPEIPEEEKTDDITEAKVVEAQQDAEEALKNNPLHCISCDKTFRGKHGFDQHQHDKHDIVKPTHNAKKEKKSAPGEQTEDTTEDKVAETRKDAREASKDNPLHCRACDKTFSSARGFDEHQRTKHKKKDSQRNGRPANRDYGISCDICGQKRFLTQDAVDEHQRRIHKKDIPTNRPKRVDRRDMQKPGHKIPCIGGKFICGTRFKKASHMMVHIETGNCISFYSSKKTIADKFRDDMGPDAHKFYNIEKKYFQCPECNGSEFKNLNTLIKHAEDGPCSMDPLDGPLSDIIDAIPVKTMAEFLAEQYNPNFDGWNDSDDAEGSDYWYDSDDSDEMDAFYRNPDPWGNGFQGHPHFQEGYDIAFLERHGYY</sequence>
<dbReference type="EMBL" id="JAPDHF010000006">
    <property type="protein sequence ID" value="KAJ4016353.1"/>
    <property type="molecule type" value="Genomic_DNA"/>
</dbReference>
<name>A0A9W8PRU7_9HYPO</name>
<dbReference type="Pfam" id="PF12874">
    <property type="entry name" value="zf-met"/>
    <property type="match status" value="2"/>
</dbReference>
<dbReference type="Gene3D" id="3.30.160.60">
    <property type="entry name" value="Classic Zinc Finger"/>
    <property type="match status" value="2"/>
</dbReference>
<comment type="caution">
    <text evidence="10">The sequence shown here is derived from an EMBL/GenBank/DDBJ whole genome shotgun (WGS) entry which is preliminary data.</text>
</comment>
<evidence type="ECO:0000313" key="10">
    <source>
        <dbReference type="EMBL" id="KAJ4016353.1"/>
    </source>
</evidence>
<dbReference type="GO" id="GO:0008270">
    <property type="term" value="F:zinc ion binding"/>
    <property type="evidence" value="ECO:0007669"/>
    <property type="project" value="UniProtKB-KW"/>
</dbReference>
<dbReference type="PROSITE" id="PS50157">
    <property type="entry name" value="ZINC_FINGER_C2H2_2"/>
    <property type="match status" value="3"/>
</dbReference>
<evidence type="ECO:0000259" key="9">
    <source>
        <dbReference type="PROSITE" id="PS50157"/>
    </source>
</evidence>